<evidence type="ECO:0000259" key="17">
    <source>
        <dbReference type="Pfam" id="PF17407"/>
    </source>
</evidence>
<comment type="similarity">
    <text evidence="3 10">Belongs to the NRAP family.</text>
</comment>
<evidence type="ECO:0000259" key="12">
    <source>
        <dbReference type="Pfam" id="PF03813"/>
    </source>
</evidence>
<dbReference type="AlphaFoldDB" id="A0A1Q3EZ99"/>
<evidence type="ECO:0000256" key="7">
    <source>
        <dbReference type="ARBA" id="ARBA00023242"/>
    </source>
</evidence>
<dbReference type="GO" id="GO:0032545">
    <property type="term" value="C:CURI complex"/>
    <property type="evidence" value="ECO:0007669"/>
    <property type="project" value="TreeGrafter"/>
</dbReference>
<evidence type="ECO:0000256" key="3">
    <source>
        <dbReference type="ARBA" id="ARBA00006674"/>
    </source>
</evidence>
<keyword evidence="5" id="KW-0158">Chromosome</keyword>
<dbReference type="Pfam" id="PF17406">
    <property type="entry name" value="Nrap_D5"/>
    <property type="match status" value="1"/>
</dbReference>
<feature type="domain" description="Nrap protein" evidence="17">
    <location>
        <begin position="1020"/>
        <end position="1145"/>
    </location>
</feature>
<dbReference type="FunFam" id="1.10.1410.10:FF:000005">
    <property type="entry name" value="Nucleolar protein 6"/>
    <property type="match status" value="1"/>
</dbReference>
<keyword evidence="7 10" id="KW-0539">Nucleus</keyword>
<dbReference type="GO" id="GO:0006409">
    <property type="term" value="P:tRNA export from nucleus"/>
    <property type="evidence" value="ECO:0007669"/>
    <property type="project" value="TreeGrafter"/>
</dbReference>
<dbReference type="Gene3D" id="3.30.70.3030">
    <property type="match status" value="1"/>
</dbReference>
<evidence type="ECO:0000256" key="6">
    <source>
        <dbReference type="ARBA" id="ARBA00022884"/>
    </source>
</evidence>
<dbReference type="InterPro" id="IPR035367">
    <property type="entry name" value="Nrap_D2"/>
</dbReference>
<protein>
    <recommendedName>
        <fullName evidence="4 10">Nucleolar protein 6</fullName>
    </recommendedName>
</protein>
<proteinExistence type="inferred from homology"/>
<dbReference type="Pfam" id="PF17403">
    <property type="entry name" value="Nrap_D2"/>
    <property type="match status" value="1"/>
</dbReference>
<dbReference type="InterPro" id="IPR035082">
    <property type="entry name" value="Nrap_D1"/>
</dbReference>
<reference evidence="18" key="1">
    <citation type="submission" date="2017-01" db="EMBL/GenBank/DDBJ databases">
        <title>A deep insight into the sialotranscriptome of adult male and female Cluex tarsalis mosquitoes.</title>
        <authorList>
            <person name="Ribeiro J.M."/>
            <person name="Moreira F."/>
            <person name="Bernard K.A."/>
            <person name="Calvo E."/>
        </authorList>
    </citation>
    <scope>NUCLEOTIDE SEQUENCE</scope>
    <source>
        <strain evidence="18">Kern County</strain>
        <tissue evidence="18">Salivary glands</tissue>
    </source>
</reference>
<dbReference type="GO" id="GO:0034456">
    <property type="term" value="C:UTP-C complex"/>
    <property type="evidence" value="ECO:0007669"/>
    <property type="project" value="TreeGrafter"/>
</dbReference>
<accession>A0A1Q3EZ99</accession>
<feature type="domain" description="Nrap protein" evidence="16">
    <location>
        <begin position="865"/>
        <end position="1004"/>
    </location>
</feature>
<evidence type="ECO:0000259" key="15">
    <source>
        <dbReference type="Pfam" id="PF17405"/>
    </source>
</evidence>
<dbReference type="GO" id="GO:0003723">
    <property type="term" value="F:RNA binding"/>
    <property type="evidence" value="ECO:0007669"/>
    <property type="project" value="UniProtKB-KW"/>
</dbReference>
<comment type="function">
    <text evidence="8">Part of the small subunit (SSU) processome, first precursor of the small eukaryotic ribosomal subunit. During the assembly of the SSU processome in the nucleolus, many ribosome biogenesis factors, an RNA chaperone and ribosomal proteins associate with the nascent pre-rRNA and work in concert to generate RNA folding, modifications, rearrangements and cleavage as well as targeted degradation of pre-ribosomal RNA by the RNA exosome.</text>
</comment>
<dbReference type="Pfam" id="PF17407">
    <property type="entry name" value="Nrap_D6"/>
    <property type="match status" value="1"/>
</dbReference>
<feature type="domain" description="Nrap protein" evidence="15">
    <location>
        <begin position="664"/>
        <end position="862"/>
    </location>
</feature>
<feature type="compositionally biased region" description="Basic residues" evidence="11">
    <location>
        <begin position="1"/>
        <end position="13"/>
    </location>
</feature>
<evidence type="ECO:0000256" key="11">
    <source>
        <dbReference type="SAM" id="MobiDB-lite"/>
    </source>
</evidence>
<evidence type="ECO:0000256" key="9">
    <source>
        <dbReference type="ARBA" id="ARBA00035020"/>
    </source>
</evidence>
<dbReference type="GO" id="GO:0032040">
    <property type="term" value="C:small-subunit processome"/>
    <property type="evidence" value="ECO:0007669"/>
    <property type="project" value="TreeGrafter"/>
</dbReference>
<dbReference type="FunFam" id="1.10.1410.10:FF:000006">
    <property type="entry name" value="Nucleolar protein 6"/>
    <property type="match status" value="1"/>
</dbReference>
<evidence type="ECO:0000259" key="13">
    <source>
        <dbReference type="Pfam" id="PF17403"/>
    </source>
</evidence>
<sequence>MKKFQQKKPKSKAKPVQVEEDLNDSMIENGTDEDSNDEGDASPPSGSDSGHESGGRFVRAPPSKESAQATKRKLLDRDQAEHAQKIKATKQLYKPPTVEEINRLKETENFYHSNLFRLQVEELLGEVKVKSKVATFVERWVGDFRKFLRTVKDAEADRPLDDVDYEGVAFPLEVPGNVEVLQKQKFHFLQQRIVHQIGANKLGTDYGKPIAIDLVLEIPERCFHKEDYLNLRYHFKRAHFLCHLAERLLAQSKYELAGRVGFVALKGDALKPVLEVVPKEEKWAGKVKFVIHAVAADKFLQKRFLPEKNNVRPAMIGKEVTEEYKLCPTPHYNASILYDLRLLKNQEVLESVVQSDHVRQAIILLKVWIRQRHFDEGFYGFDGALVTFFIAYLIQNRKIYNTMSSYQIIRLFWNQMANSQWDSQEITMEATGTETIKGYHQFYEVVFLDNSGLLNICANLSGELYRRVKRESAIAIQLLDDKKVNSFMPLFLNKYPVYTQYDHILSIAKPELIHNVLESFGTDDDKLNFFGNPHGHFRKMISQLVRRGLGPRAQFVVPIEVGEYSPLKLTLGILLDPREAFAAVDKGPEAIDKAAAEEFRNFWRGKAELRRFKDGSITESCVWGTSGDPIGTKRSICRKIVTYLLNAHYDIPVQKITYAAHQFEVSVKPGDAQLHETIEERSLAAIRAFDALSKIMKNLDSLPLTINALLGTDAVFRYTDPDPPRATARALRDDRGQLRLRARRVLNATIQLEASGKWPEQLEAIRRLKTAFYLKIAEALRMHEDGAVVLVPQASAHFLDVLYEGFLFRFHIVHQREINLLREYLSENKITKLYRDSARSIQLEMRATILPKLTSILHGLHQQHFSFGTVAAMAKRWLYSQLIDPFLWPDECTELLVAALYLKQDPTLQPQAGFLRFLHFLASTDWSKELVLLNFNEEIPDEKVEELEKQFIDRRDSFPPLAIVTSCDADKFGLLSKAAPSQEVLNRVVMLAKVVVSQIEENFSLVRSKVHIFYQPSFTGYDLIIKLNAQLLAPCGITAVANFTQGKRTTAATVGKGTELIPGFSPAESYLAELREGYRKFALFFYDHCGGDRIAVLWRPDALEEKPFTISNVNGRILSKKDVLELNKEALIRDFEIVGKGLVECIERNN</sequence>
<dbReference type="EMBL" id="GFDL01014410">
    <property type="protein sequence ID" value="JAV20635.1"/>
    <property type="molecule type" value="Transcribed_RNA"/>
</dbReference>
<keyword evidence="6 10" id="KW-0694">RNA-binding</keyword>
<comment type="subunit">
    <text evidence="9">Part of the small subunit (SSU) processome, composed of more than 70 proteins and the RNA chaperone small nucleolar RNA (snoRNA) U3.</text>
</comment>
<feature type="domain" description="Nrap protein" evidence="13">
    <location>
        <begin position="358"/>
        <end position="494"/>
    </location>
</feature>
<dbReference type="Pfam" id="PF17405">
    <property type="entry name" value="Nrap_D4"/>
    <property type="match status" value="1"/>
</dbReference>
<dbReference type="InterPro" id="IPR005554">
    <property type="entry name" value="NOL6/Upt22"/>
</dbReference>
<name>A0A1Q3EZ99_CULTA</name>
<dbReference type="Pfam" id="PF17404">
    <property type="entry name" value="Nrap_D3"/>
    <property type="match status" value="1"/>
</dbReference>
<dbReference type="InterPro" id="IPR035371">
    <property type="entry name" value="Nrap_D6"/>
</dbReference>
<feature type="region of interest" description="Disordered" evidence="11">
    <location>
        <begin position="1"/>
        <end position="81"/>
    </location>
</feature>
<evidence type="ECO:0000256" key="5">
    <source>
        <dbReference type="ARBA" id="ARBA00022454"/>
    </source>
</evidence>
<dbReference type="PANTHER" id="PTHR17972">
    <property type="entry name" value="NUCLEOLAR RNA-ASSOCIATED PROTEIN"/>
    <property type="match status" value="1"/>
</dbReference>
<feature type="compositionally biased region" description="Acidic residues" evidence="11">
    <location>
        <begin position="30"/>
        <end position="40"/>
    </location>
</feature>
<organism evidence="18">
    <name type="scientific">Culex tarsalis</name>
    <name type="common">Encephalitis mosquito</name>
    <dbReference type="NCBI Taxonomy" id="7177"/>
    <lineage>
        <taxon>Eukaryota</taxon>
        <taxon>Metazoa</taxon>
        <taxon>Ecdysozoa</taxon>
        <taxon>Arthropoda</taxon>
        <taxon>Hexapoda</taxon>
        <taxon>Insecta</taxon>
        <taxon>Pterygota</taxon>
        <taxon>Neoptera</taxon>
        <taxon>Endopterygota</taxon>
        <taxon>Diptera</taxon>
        <taxon>Nematocera</taxon>
        <taxon>Culicoidea</taxon>
        <taxon>Culicidae</taxon>
        <taxon>Culicinae</taxon>
        <taxon>Culicini</taxon>
        <taxon>Culex</taxon>
        <taxon>Culex</taxon>
    </lineage>
</organism>
<dbReference type="PANTHER" id="PTHR17972:SF0">
    <property type="entry name" value="NUCLEOLAR PROTEIN 6"/>
    <property type="match status" value="1"/>
</dbReference>
<evidence type="ECO:0000256" key="2">
    <source>
        <dbReference type="ARBA" id="ARBA00004604"/>
    </source>
</evidence>
<comment type="subcellular location">
    <subcellularLocation>
        <location evidence="1">Chromosome</location>
    </subcellularLocation>
    <subcellularLocation>
        <location evidence="2 10">Nucleus</location>
        <location evidence="2 10">Nucleolus</location>
    </subcellularLocation>
</comment>
<feature type="domain" description="Nrap protein" evidence="12">
    <location>
        <begin position="212"/>
        <end position="354"/>
    </location>
</feature>
<evidence type="ECO:0000256" key="8">
    <source>
        <dbReference type="ARBA" id="ARBA00035000"/>
    </source>
</evidence>
<dbReference type="InterPro" id="IPR035369">
    <property type="entry name" value="Nrap_D4"/>
</dbReference>
<feature type="domain" description="Nrap protein" evidence="14">
    <location>
        <begin position="498"/>
        <end position="649"/>
    </location>
</feature>
<evidence type="ECO:0000256" key="1">
    <source>
        <dbReference type="ARBA" id="ARBA00004286"/>
    </source>
</evidence>
<dbReference type="Gene3D" id="1.10.1410.10">
    <property type="match status" value="2"/>
</dbReference>
<dbReference type="GO" id="GO:0005694">
    <property type="term" value="C:chromosome"/>
    <property type="evidence" value="ECO:0007669"/>
    <property type="project" value="UniProtKB-SubCell"/>
</dbReference>
<dbReference type="Pfam" id="PF03813">
    <property type="entry name" value="Nrap"/>
    <property type="match status" value="1"/>
</dbReference>
<evidence type="ECO:0000259" key="16">
    <source>
        <dbReference type="Pfam" id="PF17406"/>
    </source>
</evidence>
<evidence type="ECO:0000256" key="10">
    <source>
        <dbReference type="RuleBase" id="RU364032"/>
    </source>
</evidence>
<evidence type="ECO:0000313" key="18">
    <source>
        <dbReference type="EMBL" id="JAV20635.1"/>
    </source>
</evidence>
<dbReference type="GO" id="GO:0006364">
    <property type="term" value="P:rRNA processing"/>
    <property type="evidence" value="ECO:0007669"/>
    <property type="project" value="TreeGrafter"/>
</dbReference>
<dbReference type="InterPro" id="IPR035368">
    <property type="entry name" value="Nrap_D3"/>
</dbReference>
<dbReference type="InterPro" id="IPR035370">
    <property type="entry name" value="Nrap_D5"/>
</dbReference>
<evidence type="ECO:0000256" key="4">
    <source>
        <dbReference type="ARBA" id="ARBA00016437"/>
    </source>
</evidence>
<evidence type="ECO:0000259" key="14">
    <source>
        <dbReference type="Pfam" id="PF17404"/>
    </source>
</evidence>